<dbReference type="InterPro" id="IPR029055">
    <property type="entry name" value="Ntn_hydrolases_N"/>
</dbReference>
<feature type="binding site" evidence="9">
    <location>
        <position position="100"/>
    </location>
    <ligand>
        <name>L-glutamine</name>
        <dbReference type="ChEBI" id="CHEBI:58359"/>
    </ligand>
</feature>
<evidence type="ECO:0000259" key="11">
    <source>
        <dbReference type="PROSITE" id="PS51278"/>
    </source>
</evidence>
<evidence type="ECO:0000256" key="10">
    <source>
        <dbReference type="PIRSR" id="PIRSR001589-3"/>
    </source>
</evidence>
<dbReference type="GO" id="GO:0005524">
    <property type="term" value="F:ATP binding"/>
    <property type="evidence" value="ECO:0007669"/>
    <property type="project" value="UniProtKB-KW"/>
</dbReference>
<dbReference type="PANTHER" id="PTHR43284">
    <property type="entry name" value="ASPARAGINE SYNTHETASE (GLUTAMINE-HYDROLYZING)"/>
    <property type="match status" value="1"/>
</dbReference>
<gene>
    <name evidence="12" type="ORF">GGQ74_002369</name>
</gene>
<dbReference type="AlphaFoldDB" id="A0A846QIK8"/>
<evidence type="ECO:0000256" key="9">
    <source>
        <dbReference type="PIRSR" id="PIRSR001589-2"/>
    </source>
</evidence>
<dbReference type="SUPFAM" id="SSF52402">
    <property type="entry name" value="Adenine nucleotide alpha hydrolases-like"/>
    <property type="match status" value="1"/>
</dbReference>
<accession>A0A846QIK8</accession>
<evidence type="ECO:0000256" key="1">
    <source>
        <dbReference type="ARBA" id="ARBA00005187"/>
    </source>
</evidence>
<dbReference type="RefSeq" id="WP_167941742.1">
    <property type="nucleotide sequence ID" value="NZ_JAATJA010000002.1"/>
</dbReference>
<dbReference type="Proteomes" id="UP000580856">
    <property type="component" value="Unassembled WGS sequence"/>
</dbReference>
<dbReference type="InterPro" id="IPR006426">
    <property type="entry name" value="Asn_synth_AEB"/>
</dbReference>
<evidence type="ECO:0000256" key="7">
    <source>
        <dbReference type="ARBA" id="ARBA00048741"/>
    </source>
</evidence>
<feature type="active site" description="For GATase activity" evidence="8">
    <location>
        <position position="2"/>
    </location>
</feature>
<keyword evidence="13" id="KW-1185">Reference proteome</keyword>
<name>A0A846QIK8_9BACT</name>
<evidence type="ECO:0000256" key="3">
    <source>
        <dbReference type="ARBA" id="ARBA00012737"/>
    </source>
</evidence>
<evidence type="ECO:0000256" key="4">
    <source>
        <dbReference type="ARBA" id="ARBA00022741"/>
    </source>
</evidence>
<feature type="binding site" evidence="9">
    <location>
        <position position="286"/>
    </location>
    <ligand>
        <name>ATP</name>
        <dbReference type="ChEBI" id="CHEBI:30616"/>
    </ligand>
</feature>
<evidence type="ECO:0000256" key="8">
    <source>
        <dbReference type="PIRSR" id="PIRSR001589-1"/>
    </source>
</evidence>
<comment type="similarity">
    <text evidence="2">Belongs to the asparagine synthetase family.</text>
</comment>
<dbReference type="SUPFAM" id="SSF56235">
    <property type="entry name" value="N-terminal nucleophile aminohydrolases (Ntn hydrolases)"/>
    <property type="match status" value="1"/>
</dbReference>
<keyword evidence="4 9" id="KW-0547">Nucleotide-binding</keyword>
<organism evidence="12 13">
    <name type="scientific">Desulfobaculum xiamenense</name>
    <dbReference type="NCBI Taxonomy" id="995050"/>
    <lineage>
        <taxon>Bacteria</taxon>
        <taxon>Pseudomonadati</taxon>
        <taxon>Thermodesulfobacteriota</taxon>
        <taxon>Desulfovibrionia</taxon>
        <taxon>Desulfovibrionales</taxon>
        <taxon>Desulfovibrionaceae</taxon>
        <taxon>Desulfobaculum</taxon>
    </lineage>
</organism>
<dbReference type="CDD" id="cd00712">
    <property type="entry name" value="AsnB"/>
    <property type="match status" value="1"/>
</dbReference>
<dbReference type="PANTHER" id="PTHR43284:SF1">
    <property type="entry name" value="ASPARAGINE SYNTHETASE"/>
    <property type="match status" value="1"/>
</dbReference>
<feature type="domain" description="Glutamine amidotransferase type-2" evidence="11">
    <location>
        <begin position="2"/>
        <end position="211"/>
    </location>
</feature>
<dbReference type="GO" id="GO:0004066">
    <property type="term" value="F:asparagine synthase (glutamine-hydrolyzing) activity"/>
    <property type="evidence" value="ECO:0007669"/>
    <property type="project" value="UniProtKB-EC"/>
</dbReference>
<evidence type="ECO:0000256" key="2">
    <source>
        <dbReference type="ARBA" id="ARBA00005752"/>
    </source>
</evidence>
<dbReference type="PIRSF" id="PIRSF001589">
    <property type="entry name" value="Asn_synthetase_glu-h"/>
    <property type="match status" value="1"/>
</dbReference>
<keyword evidence="12" id="KW-0436">Ligase</keyword>
<dbReference type="NCBIfam" id="TIGR01536">
    <property type="entry name" value="asn_synth_AEB"/>
    <property type="match status" value="1"/>
</dbReference>
<dbReference type="EC" id="6.3.5.4" evidence="3"/>
<dbReference type="Gene3D" id="3.60.20.10">
    <property type="entry name" value="Glutamine Phosphoribosylpyrophosphate, subunit 1, domain 1"/>
    <property type="match status" value="1"/>
</dbReference>
<proteinExistence type="inferred from homology"/>
<dbReference type="GO" id="GO:0005829">
    <property type="term" value="C:cytosol"/>
    <property type="evidence" value="ECO:0007669"/>
    <property type="project" value="TreeGrafter"/>
</dbReference>
<comment type="pathway">
    <text evidence="1">Amino-acid biosynthesis; L-asparagine biosynthesis; L-asparagine from L-aspartate (L-Gln route): step 1/1.</text>
</comment>
<protein>
    <recommendedName>
        <fullName evidence="3">asparagine synthase (glutamine-hydrolyzing)</fullName>
        <ecNumber evidence="3">6.3.5.4</ecNumber>
    </recommendedName>
</protein>
<evidence type="ECO:0000313" key="13">
    <source>
        <dbReference type="Proteomes" id="UP000580856"/>
    </source>
</evidence>
<dbReference type="Pfam" id="PF13537">
    <property type="entry name" value="GATase_7"/>
    <property type="match status" value="1"/>
</dbReference>
<keyword evidence="5 9" id="KW-0067">ATP-binding</keyword>
<evidence type="ECO:0000313" key="12">
    <source>
        <dbReference type="EMBL" id="NJB68696.1"/>
    </source>
</evidence>
<dbReference type="PROSITE" id="PS51278">
    <property type="entry name" value="GATASE_TYPE_2"/>
    <property type="match status" value="1"/>
</dbReference>
<dbReference type="InterPro" id="IPR051786">
    <property type="entry name" value="ASN_synthetase/amidase"/>
</dbReference>
<feature type="site" description="Important for beta-aspartyl-AMP intermediate formation" evidence="10">
    <location>
        <position position="361"/>
    </location>
</feature>
<dbReference type="GO" id="GO:0006529">
    <property type="term" value="P:asparagine biosynthetic process"/>
    <property type="evidence" value="ECO:0007669"/>
    <property type="project" value="UniProtKB-KW"/>
</dbReference>
<dbReference type="Gene3D" id="3.40.50.620">
    <property type="entry name" value="HUPs"/>
    <property type="match status" value="1"/>
</dbReference>
<keyword evidence="8" id="KW-0028">Amino-acid biosynthesis</keyword>
<sequence>MCGILGMINPAALGVDRAGFEAHLDRMAHRGPDQSGVWEDGGVMLGHRRLSIIDLSETGRQPMLDADERVAVVFNGEIYNHHELRDELISRGHRFRGTSDTMILPAAYLEWGDGFVERLNGMFAFALYDRARRRLVLARDRFGEKPLYWRAEGTSFVFASELKAVRDVVPPAEDMEALRAFFVFGYVPAPMCVLRGWNKLCPGEMLTFEADGGAVRRSMFWRLNGERCGDGYDDAVDRVEAELERAVSMRLEADVPLGVFLSGGIDSSLVAAMAVRHHPNIRTFSVVHDDPSFDESRYSDMAAKHLGTRHTFLRMEEGHALETAGRIGTLLDEPFGDMSLVPTFLLSRLTREHVTVALGGDGADELFFGYPMHLAHYLVGGYVRLPACIRRAVRRGVDMLPVSYRDFSLDFRLRRFVSSAELSPIVRHFEWQAHVTREERGGLFRDAELVDASFLDGFERGIAPDEELPRRVEMADLGWYLSGDIMHKVDIASMANSLEVRAPYLDHRLAQYVHSLPVGYKWGPRRTKTILRAVAERHLPHEIVHRAKQGFGFPLGRWLRRELSGHLREALCADNLRACGHFNPDFVDARIREHIDGRRDNRKLLWALVVYMAWRREFL</sequence>
<evidence type="ECO:0000256" key="5">
    <source>
        <dbReference type="ARBA" id="ARBA00022840"/>
    </source>
</evidence>
<dbReference type="Pfam" id="PF00733">
    <property type="entry name" value="Asn_synthase"/>
    <property type="match status" value="1"/>
</dbReference>
<keyword evidence="6 8" id="KW-0315">Glutamine amidotransferase</keyword>
<dbReference type="CDD" id="cd01991">
    <property type="entry name" value="Asn_synthase_B_C"/>
    <property type="match status" value="1"/>
</dbReference>
<dbReference type="InterPro" id="IPR001962">
    <property type="entry name" value="Asn_synthase"/>
</dbReference>
<evidence type="ECO:0000256" key="6">
    <source>
        <dbReference type="ARBA" id="ARBA00022962"/>
    </source>
</evidence>
<comment type="catalytic activity">
    <reaction evidence="7">
        <text>L-aspartate + L-glutamine + ATP + H2O = L-asparagine + L-glutamate + AMP + diphosphate + H(+)</text>
        <dbReference type="Rhea" id="RHEA:12228"/>
        <dbReference type="ChEBI" id="CHEBI:15377"/>
        <dbReference type="ChEBI" id="CHEBI:15378"/>
        <dbReference type="ChEBI" id="CHEBI:29985"/>
        <dbReference type="ChEBI" id="CHEBI:29991"/>
        <dbReference type="ChEBI" id="CHEBI:30616"/>
        <dbReference type="ChEBI" id="CHEBI:33019"/>
        <dbReference type="ChEBI" id="CHEBI:58048"/>
        <dbReference type="ChEBI" id="CHEBI:58359"/>
        <dbReference type="ChEBI" id="CHEBI:456215"/>
        <dbReference type="EC" id="6.3.5.4"/>
    </reaction>
</comment>
<reference evidence="12 13" key="1">
    <citation type="submission" date="2020-03" db="EMBL/GenBank/DDBJ databases">
        <title>Genomic Encyclopedia of Type Strains, Phase IV (KMG-IV): sequencing the most valuable type-strain genomes for metagenomic binning, comparative biology and taxonomic classification.</title>
        <authorList>
            <person name="Goeker M."/>
        </authorList>
    </citation>
    <scope>NUCLEOTIDE SEQUENCE [LARGE SCALE GENOMIC DNA]</scope>
    <source>
        <strain evidence="12 13">DSM 24233</strain>
    </source>
</reference>
<dbReference type="InterPro" id="IPR014729">
    <property type="entry name" value="Rossmann-like_a/b/a_fold"/>
</dbReference>
<dbReference type="InterPro" id="IPR017932">
    <property type="entry name" value="GATase_2_dom"/>
</dbReference>
<comment type="caution">
    <text evidence="12">The sequence shown here is derived from an EMBL/GenBank/DDBJ whole genome shotgun (WGS) entry which is preliminary data.</text>
</comment>
<dbReference type="InterPro" id="IPR033738">
    <property type="entry name" value="AsnB_N"/>
</dbReference>
<dbReference type="EMBL" id="JAATJA010000002">
    <property type="protein sequence ID" value="NJB68696.1"/>
    <property type="molecule type" value="Genomic_DNA"/>
</dbReference>
<keyword evidence="8" id="KW-0061">Asparagine biosynthesis</keyword>